<evidence type="ECO:0000313" key="2">
    <source>
        <dbReference type="Proteomes" id="UP000069940"/>
    </source>
</evidence>
<keyword evidence="2" id="KW-1185">Reference proteome</keyword>
<evidence type="ECO:0000313" key="1">
    <source>
        <dbReference type="EnsemblMetazoa" id="AALFPA23_007265.P9616"/>
    </source>
</evidence>
<proteinExistence type="predicted"/>
<dbReference type="RefSeq" id="XP_062699680.1">
    <property type="nucleotide sequence ID" value="XM_062843696.1"/>
</dbReference>
<accession>A0ABM1YA83</accession>
<sequence>MFDLGAVPCVAHDLFEGWVNYDLFMIFKRIVKSGIVSRCYLQGRINSLFKQLKISTKIELNFTRKACNIKAKACDVWHLVQIIPFIFLKKDINYSQPEIIMLLLIKKVTDIITSPIQSTAQIKILETDLEEYIELRTTHFKEALRPKHHYTLHYPRYILWLGPIISYCTLFCERKHCFFKRCIRTTINFKNVVKFSSEQHQYYQGLLNTQTERLKNNFLLEKYVESISSLPKSSQTALHEFCLDNDQNVFVEQGTFMGYTYSAGDYLFLRHDEYGEWFYVVKIKLLVLNPKTESVTVFGNELIAVNIFERGIIEISESNEHPEKLICLSIEDFVDRAPLLPFVESNKVYLFIKHSIPPTTESC</sequence>
<protein>
    <submittedName>
        <fullName evidence="1">Uncharacterized protein</fullName>
    </submittedName>
</protein>
<name>A0ABM1YA83_AEDAL</name>
<organism evidence="1 2">
    <name type="scientific">Aedes albopictus</name>
    <name type="common">Asian tiger mosquito</name>
    <name type="synonym">Stegomyia albopicta</name>
    <dbReference type="NCBI Taxonomy" id="7160"/>
    <lineage>
        <taxon>Eukaryota</taxon>
        <taxon>Metazoa</taxon>
        <taxon>Ecdysozoa</taxon>
        <taxon>Arthropoda</taxon>
        <taxon>Hexapoda</taxon>
        <taxon>Insecta</taxon>
        <taxon>Pterygota</taxon>
        <taxon>Neoptera</taxon>
        <taxon>Endopterygota</taxon>
        <taxon>Diptera</taxon>
        <taxon>Nematocera</taxon>
        <taxon>Culicoidea</taxon>
        <taxon>Culicidae</taxon>
        <taxon>Culicinae</taxon>
        <taxon>Aedini</taxon>
        <taxon>Aedes</taxon>
        <taxon>Stegomyia</taxon>
    </lineage>
</organism>
<dbReference type="Proteomes" id="UP000069940">
    <property type="component" value="Unassembled WGS sequence"/>
</dbReference>
<dbReference type="GeneID" id="134284663"/>
<reference evidence="1" key="2">
    <citation type="submission" date="2025-05" db="UniProtKB">
        <authorList>
            <consortium name="EnsemblMetazoa"/>
        </authorList>
    </citation>
    <scope>IDENTIFICATION</scope>
    <source>
        <strain evidence="1">Foshan</strain>
    </source>
</reference>
<reference evidence="2" key="1">
    <citation type="journal article" date="2015" name="Proc. Natl. Acad. Sci. U.S.A.">
        <title>Genome sequence of the Asian Tiger mosquito, Aedes albopictus, reveals insights into its biology, genetics, and evolution.</title>
        <authorList>
            <person name="Chen X.G."/>
            <person name="Jiang X."/>
            <person name="Gu J."/>
            <person name="Xu M."/>
            <person name="Wu Y."/>
            <person name="Deng Y."/>
            <person name="Zhang C."/>
            <person name="Bonizzoni M."/>
            <person name="Dermauw W."/>
            <person name="Vontas J."/>
            <person name="Armbruster P."/>
            <person name="Huang X."/>
            <person name="Yang Y."/>
            <person name="Zhang H."/>
            <person name="He W."/>
            <person name="Peng H."/>
            <person name="Liu Y."/>
            <person name="Wu K."/>
            <person name="Chen J."/>
            <person name="Lirakis M."/>
            <person name="Topalis P."/>
            <person name="Van Leeuwen T."/>
            <person name="Hall A.B."/>
            <person name="Jiang X."/>
            <person name="Thorpe C."/>
            <person name="Mueller R.L."/>
            <person name="Sun C."/>
            <person name="Waterhouse R.M."/>
            <person name="Yan G."/>
            <person name="Tu Z.J."/>
            <person name="Fang X."/>
            <person name="James A.A."/>
        </authorList>
    </citation>
    <scope>NUCLEOTIDE SEQUENCE [LARGE SCALE GENOMIC DNA]</scope>
    <source>
        <strain evidence="2">Foshan</strain>
    </source>
</reference>
<dbReference type="EnsemblMetazoa" id="AALFPA23_007265.R9616">
    <property type="protein sequence ID" value="AALFPA23_007265.P9616"/>
    <property type="gene ID" value="AALFPA23_007265"/>
</dbReference>